<keyword evidence="2" id="KW-1185">Reference proteome</keyword>
<evidence type="ECO:0000313" key="2">
    <source>
        <dbReference type="Proteomes" id="UP001422759"/>
    </source>
</evidence>
<organism evidence="1 2">
    <name type="scientific">Kitasatospora kazusensis</name>
    <dbReference type="NCBI Taxonomy" id="407974"/>
    <lineage>
        <taxon>Bacteria</taxon>
        <taxon>Bacillati</taxon>
        <taxon>Actinomycetota</taxon>
        <taxon>Actinomycetes</taxon>
        <taxon>Kitasatosporales</taxon>
        <taxon>Streptomycetaceae</taxon>
        <taxon>Kitasatospora</taxon>
    </lineage>
</organism>
<dbReference type="SUPFAM" id="SSF109854">
    <property type="entry name" value="DinB/YfiT-like putative metalloenzymes"/>
    <property type="match status" value="1"/>
</dbReference>
<comment type="caution">
    <text evidence="1">The sequence shown here is derived from an EMBL/GenBank/DDBJ whole genome shotgun (WGS) entry which is preliminary data.</text>
</comment>
<proteinExistence type="predicted"/>
<name>A0ABP5KNK2_9ACTN</name>
<dbReference type="InterPro" id="IPR034660">
    <property type="entry name" value="DinB/YfiT-like"/>
</dbReference>
<dbReference type="RefSeq" id="WP_344461751.1">
    <property type="nucleotide sequence ID" value="NZ_BAAANT010000005.1"/>
</dbReference>
<dbReference type="Proteomes" id="UP001422759">
    <property type="component" value="Unassembled WGS sequence"/>
</dbReference>
<accession>A0ABP5KNK2</accession>
<sequence>MTTVQVPTTTEREALAGFLLKQQEALIGKVAGVCEEDARKAPTASSLSLLGLLKHAALWERRWFHLVLTGRLVPGEWPADESGDGEEDFELGDEDTVEGWTARFRENAAVSREIVAAMDLDTPCGWPRLAHRNLRWVLLHMIEEYARHAGHADIIRETLDGTRGV</sequence>
<dbReference type="Gene3D" id="1.20.120.450">
    <property type="entry name" value="dinb family like domain"/>
    <property type="match status" value="1"/>
</dbReference>
<dbReference type="EMBL" id="BAAANT010000005">
    <property type="protein sequence ID" value="GAA2135171.1"/>
    <property type="molecule type" value="Genomic_DNA"/>
</dbReference>
<evidence type="ECO:0000313" key="1">
    <source>
        <dbReference type="EMBL" id="GAA2135171.1"/>
    </source>
</evidence>
<reference evidence="2" key="1">
    <citation type="journal article" date="2019" name="Int. J. Syst. Evol. Microbiol.">
        <title>The Global Catalogue of Microorganisms (GCM) 10K type strain sequencing project: providing services to taxonomists for standard genome sequencing and annotation.</title>
        <authorList>
            <consortium name="The Broad Institute Genomics Platform"/>
            <consortium name="The Broad Institute Genome Sequencing Center for Infectious Disease"/>
            <person name="Wu L."/>
            <person name="Ma J."/>
        </authorList>
    </citation>
    <scope>NUCLEOTIDE SEQUENCE [LARGE SCALE GENOMIC DNA]</scope>
    <source>
        <strain evidence="2">JCM 14560</strain>
    </source>
</reference>
<dbReference type="Pfam" id="PF04978">
    <property type="entry name" value="MST"/>
    <property type="match status" value="1"/>
</dbReference>
<dbReference type="InterPro" id="IPR007061">
    <property type="entry name" value="MST-like"/>
</dbReference>
<gene>
    <name evidence="1" type="ORF">GCM10009760_13400</name>
</gene>
<protein>
    <submittedName>
        <fullName evidence="1">DinB family protein</fullName>
    </submittedName>
</protein>